<dbReference type="InterPro" id="IPR032812">
    <property type="entry name" value="SbsA_Ig"/>
</dbReference>
<proteinExistence type="predicted"/>
<feature type="chain" id="PRO_5027595503" evidence="2">
    <location>
        <begin position="24"/>
        <end position="1624"/>
    </location>
</feature>
<feature type="domain" description="SbsA Ig-like" evidence="3">
    <location>
        <begin position="141"/>
        <end position="243"/>
    </location>
</feature>
<sequence>MKRLLVVLFTLVTLAWSAGVAQADPTIVDTSPDNGAVNVDPITLNEIWVEFNDFTMDKNSFTGSNAGRVSVDNGATYTVSKVDGDWPWNSGDFIKITLTKDLNYSTTYTVSIDSRVKNRDGDQMGTKYVFSFTTKAKPSTDTTPPVIESTSPVSSAVDVPVTAAITATFSEVMDTATINSTNFKINNGAVAGTVTLDASGKVATFTPSSNLGSFTTYTATVTTGVRDAAGNALASDYSWNFRTMAVDNVRPTVTAVSPIAGATGVDPAAVVTATFSEAMSDTTITSANVTVSGGVTGTVSYDPGTWTLSFAPSVPLANGTNYTVTISTGVTDLAGNAMASAKSWTFTTRAAATPPPLNDYCQIPPYVTSTNNMVKPNVLLVVDNSGSMYEFAYKNPNTGNSSYDTSYNPAKSYYGYFDEKKMYLYSGGAFVPDTSASTVTDTTQFLSGNFLNWLTMRRVDVVRKVLVGGKMTPRVGTGRYLYPAADPDRDFYKSYNNVKYTIQSGASTEVIKDTTHNVTYNLKIAIGDEGSNQDEGLVPKYSNLISFGIMFYNDGYKYENSINNVRDGGYVAADLGTTGSDLVTKIESTDPTTWTPLGETLYEATRYFQAGASAYNGGTYSGKDPITYACQKNFVLILTDGESTKDQNIPGGSTNFSGKVTDSSFNVKTWMDSIATQEGYASQYNSSANTDEGTYYLEGVAYWSHLTDMRSATLGKSDIPGKQNLTIYTVFAFDDSAVGRDLLKKTAKYGGFNDYDSTGKPDKVAKWDQDGNGIPDTFYEASDGGLLAASLQKAFNDILARVSSGTAASILSNSEGSGANILQAVFHPRKYFDDQTSADWIGEMHNMWYYVDPFIKNSSIREDSDYVPASPAPAHFLNLGTDKVINFYFNTDQAKTLVKRYSDARGDGKPDLDTNADGVADSYTPVDEIDADSVKSIWKAGKQLWSRSSSRTIYTQLDGSLTSFTGLDTTDTNIQRLLQAANKTEADKIVSYISGTDQSGFRSRTVNIGGVTGTWRLGDIVSSTPRLQSSVKQNVYNMLPPRGYGDKSYGDDYTRKGYIYTSSYTSRGMVYVGANDGMLHAFKLGLLDVSASGDRKAKLSGEGLGEEQWSFIPKNALPYLRYNADPAYNHIYYVDGNTTINDVTMGRPAGCTSNYWDCTRDVENGTNWRTVLISSMGLGGASKIAGSGCKGTTCVETPITDPANGSLGVGYSSYFALDITNPNSPSLLWEFGKPGLGFSTNGAALVKISARKADGVTPDLTKNGKWFAVLASGPTGPIDTALHRFKATSDQKLTIYVLNLADGTVAATIDTLTDGTQLTNAFAGTINNSVVDTDRWNRNAPGHYQDDALYMGYSQLSGTSWTGGVLRLMTGENPDPTTWKLSKVIDGIGPVTTNVTRLQDRVNHNLWLYFGSGRYYYSQDDNDATRLVAALKEPCYDATKDGLTPTCTTKKSLSNMTNQSTSFSTVTNDGWYINLAPVDTTHQFGAERMIADPTAIGNGVVYYTTFAPTTDPCSFGGKSYMYALQYNSGDVPKCSQIGDAIALVQLSTGAFQEIHLKDAIGCRDKNGTFVPPLTPQDPQVNPAGYTPPPGKSYSMVGKPPGDPSPIVTNANLKPVKRILHILEH</sequence>
<dbReference type="KEGG" id="gbn:GEOBRER4_26080"/>
<feature type="signal peptide" evidence="2">
    <location>
        <begin position="1"/>
        <end position="23"/>
    </location>
</feature>
<keyword evidence="1 2" id="KW-0732">Signal</keyword>
<evidence type="ECO:0000259" key="3">
    <source>
        <dbReference type="Pfam" id="PF13205"/>
    </source>
</evidence>
<keyword evidence="5" id="KW-1185">Reference proteome</keyword>
<dbReference type="Pfam" id="PF13205">
    <property type="entry name" value="Big_5"/>
    <property type="match status" value="3"/>
</dbReference>
<evidence type="ECO:0000256" key="2">
    <source>
        <dbReference type="SAM" id="SignalP"/>
    </source>
</evidence>
<feature type="domain" description="SbsA Ig-like" evidence="3">
    <location>
        <begin position="247"/>
        <end position="348"/>
    </location>
</feature>
<evidence type="ECO:0000313" key="5">
    <source>
        <dbReference type="Proteomes" id="UP000515472"/>
    </source>
</evidence>
<evidence type="ECO:0000313" key="4">
    <source>
        <dbReference type="EMBL" id="BCG47858.1"/>
    </source>
</evidence>
<name>A0A6S6M2H0_9BACT</name>
<dbReference type="InterPro" id="IPR014755">
    <property type="entry name" value="Cu-Rt/internalin_Ig-like"/>
</dbReference>
<organism evidence="4 5">
    <name type="scientific">Citrifermentans bremense</name>
    <dbReference type="NCBI Taxonomy" id="60035"/>
    <lineage>
        <taxon>Bacteria</taxon>
        <taxon>Pseudomonadati</taxon>
        <taxon>Thermodesulfobacteriota</taxon>
        <taxon>Desulfuromonadia</taxon>
        <taxon>Geobacterales</taxon>
        <taxon>Geobacteraceae</taxon>
        <taxon>Citrifermentans</taxon>
    </lineage>
</organism>
<dbReference type="Gene3D" id="2.60.40.1220">
    <property type="match status" value="3"/>
</dbReference>
<accession>A0A6S6M2H0</accession>
<dbReference type="RefSeq" id="WP_185242692.1">
    <property type="nucleotide sequence ID" value="NZ_AP023213.1"/>
</dbReference>
<dbReference type="Proteomes" id="UP000515472">
    <property type="component" value="Chromosome"/>
</dbReference>
<gene>
    <name evidence="4" type="ORF">GEOBRER4_n2706</name>
</gene>
<dbReference type="EMBL" id="AP023213">
    <property type="protein sequence ID" value="BCG47858.1"/>
    <property type="molecule type" value="Genomic_DNA"/>
</dbReference>
<evidence type="ECO:0000256" key="1">
    <source>
        <dbReference type="ARBA" id="ARBA00022729"/>
    </source>
</evidence>
<feature type="domain" description="SbsA Ig-like" evidence="3">
    <location>
        <begin position="23"/>
        <end position="134"/>
    </location>
</feature>
<reference evidence="4 5" key="1">
    <citation type="submission" date="2020-06" db="EMBL/GenBank/DDBJ databases">
        <title>Interaction of electrochemicaly active bacteria, Geobacter bremensis R4 on different carbon anode.</title>
        <authorList>
            <person name="Meng L."/>
            <person name="Yoshida N."/>
        </authorList>
    </citation>
    <scope>NUCLEOTIDE SEQUENCE [LARGE SCALE GENOMIC DNA]</scope>
    <source>
        <strain evidence="4 5">R4</strain>
    </source>
</reference>
<protein>
    <submittedName>
        <fullName evidence="4">Type IV fimbrial biogenesis protein PilY1</fullName>
    </submittedName>
</protein>